<dbReference type="EMBL" id="LCTW02000265">
    <property type="protein sequence ID" value="KXX75517.1"/>
    <property type="molecule type" value="Genomic_DNA"/>
</dbReference>
<evidence type="ECO:0000313" key="2">
    <source>
        <dbReference type="EMBL" id="KXX75517.1"/>
    </source>
</evidence>
<keyword evidence="3" id="KW-1185">Reference proteome</keyword>
<dbReference type="PANTHER" id="PTHR31047">
    <property type="entry name" value="MEIOTICALLY UP-REGULATED GENE 157 PROTEIN"/>
    <property type="match status" value="1"/>
</dbReference>
<feature type="chain" id="PRO_5012000512" evidence="1">
    <location>
        <begin position="16"/>
        <end position="114"/>
    </location>
</feature>
<feature type="signal peptide" evidence="1">
    <location>
        <begin position="1"/>
        <end position="15"/>
    </location>
</feature>
<dbReference type="VEuPathDB" id="FungiDB:MMYC01_207528"/>
<comment type="caution">
    <text evidence="2">The sequence shown here is derived from an EMBL/GenBank/DDBJ whole genome shotgun (WGS) entry which is preliminary data.</text>
</comment>
<organism evidence="2 3">
    <name type="scientific">Madurella mycetomatis</name>
    <dbReference type="NCBI Taxonomy" id="100816"/>
    <lineage>
        <taxon>Eukaryota</taxon>
        <taxon>Fungi</taxon>
        <taxon>Dikarya</taxon>
        <taxon>Ascomycota</taxon>
        <taxon>Pezizomycotina</taxon>
        <taxon>Sordariomycetes</taxon>
        <taxon>Sordariomycetidae</taxon>
        <taxon>Sordariales</taxon>
        <taxon>Sordariales incertae sedis</taxon>
        <taxon>Madurella</taxon>
    </lineage>
</organism>
<name>A0A175VVE8_9PEZI</name>
<gene>
    <name evidence="2" type="ORF">MMYC01_207528</name>
</gene>
<dbReference type="PANTHER" id="PTHR31047:SF1">
    <property type="entry name" value="DUF1237 DOMAIN-CONTAINING PROTEIN"/>
    <property type="match status" value="1"/>
</dbReference>
<dbReference type="AlphaFoldDB" id="A0A175VVE8"/>
<dbReference type="InterPro" id="IPR008928">
    <property type="entry name" value="6-hairpin_glycosidase_sf"/>
</dbReference>
<accession>A0A175VVE8</accession>
<dbReference type="InterPro" id="IPR012341">
    <property type="entry name" value="6hp_glycosidase-like_sf"/>
</dbReference>
<dbReference type="GO" id="GO:0003824">
    <property type="term" value="F:catalytic activity"/>
    <property type="evidence" value="ECO:0007669"/>
    <property type="project" value="UniProtKB-ARBA"/>
</dbReference>
<dbReference type="Gene3D" id="1.50.10.10">
    <property type="match status" value="1"/>
</dbReference>
<dbReference type="InterPro" id="IPR008313">
    <property type="entry name" value="GH125"/>
</dbReference>
<protein>
    <submittedName>
        <fullName evidence="2">Uncharacterized protein</fullName>
    </submittedName>
</protein>
<reference evidence="2 3" key="1">
    <citation type="journal article" date="2016" name="Genome Announc.">
        <title>Genome Sequence of Madurella mycetomatis mm55, Isolated from a Human Mycetoma Case in Sudan.</title>
        <authorList>
            <person name="Smit S."/>
            <person name="Derks M.F."/>
            <person name="Bervoets S."/>
            <person name="Fahal A."/>
            <person name="van Leeuwen W."/>
            <person name="van Belkum A."/>
            <person name="van de Sande W.W."/>
        </authorList>
    </citation>
    <scope>NUCLEOTIDE SEQUENCE [LARGE SCALE GENOMIC DNA]</scope>
    <source>
        <strain evidence="3">mm55</strain>
    </source>
</reference>
<evidence type="ECO:0000256" key="1">
    <source>
        <dbReference type="SAM" id="SignalP"/>
    </source>
</evidence>
<dbReference type="SUPFAM" id="SSF48208">
    <property type="entry name" value="Six-hairpin glycosidases"/>
    <property type="match status" value="1"/>
</dbReference>
<dbReference type="STRING" id="100816.A0A175VVE8"/>
<sequence>MRSLLWLYGVPLAWGMKGPVQVTLDPELSCPDYSGHASTYHEPRSTGRFQLSYQRPIQACRTFSLPDVEETILSMKKVIRDPDLFRLFENCFPNTLDTAITWRGTAHDNDDEEA</sequence>
<dbReference type="GO" id="GO:0005975">
    <property type="term" value="P:carbohydrate metabolic process"/>
    <property type="evidence" value="ECO:0007669"/>
    <property type="project" value="InterPro"/>
</dbReference>
<evidence type="ECO:0000313" key="3">
    <source>
        <dbReference type="Proteomes" id="UP000078237"/>
    </source>
</evidence>
<dbReference type="Proteomes" id="UP000078237">
    <property type="component" value="Unassembled WGS sequence"/>
</dbReference>
<proteinExistence type="predicted"/>
<dbReference type="Pfam" id="PF06824">
    <property type="entry name" value="Glyco_hydro_125"/>
    <property type="match status" value="1"/>
</dbReference>
<keyword evidence="1" id="KW-0732">Signal</keyword>
<dbReference type="OrthoDB" id="7771656at2759"/>